<gene>
    <name evidence="2" type="ORF">BKA05_003645</name>
</gene>
<keyword evidence="3" id="KW-1185">Reference proteome</keyword>
<name>A0A7Z0C3Q0_9ACTN</name>
<keyword evidence="1" id="KW-0472">Membrane</keyword>
<dbReference type="RefSeq" id="WP_179532719.1">
    <property type="nucleotide sequence ID" value="NZ_BAAAPP010000001.1"/>
</dbReference>
<reference evidence="2 3" key="1">
    <citation type="submission" date="2020-07" db="EMBL/GenBank/DDBJ databases">
        <title>Sequencing the genomes of 1000 actinobacteria strains.</title>
        <authorList>
            <person name="Klenk H.-P."/>
        </authorList>
    </citation>
    <scope>NUCLEOTIDE SEQUENCE [LARGE SCALE GENOMIC DNA]</scope>
    <source>
        <strain evidence="2 3">DSM 18248</strain>
    </source>
</reference>
<protein>
    <submittedName>
        <fullName evidence="2">Uncharacterized membrane protein (DUF485 family)</fullName>
    </submittedName>
</protein>
<accession>A0A7Z0C3Q0</accession>
<keyword evidence="1" id="KW-1133">Transmembrane helix</keyword>
<dbReference type="EMBL" id="JACBZI010000001">
    <property type="protein sequence ID" value="NYI12130.1"/>
    <property type="molecule type" value="Genomic_DNA"/>
</dbReference>
<evidence type="ECO:0000256" key="1">
    <source>
        <dbReference type="SAM" id="Phobius"/>
    </source>
</evidence>
<evidence type="ECO:0000313" key="3">
    <source>
        <dbReference type="Proteomes" id="UP000537326"/>
    </source>
</evidence>
<keyword evidence="1" id="KW-0812">Transmembrane</keyword>
<feature type="transmembrane region" description="Helical" evidence="1">
    <location>
        <begin position="45"/>
        <end position="67"/>
    </location>
</feature>
<comment type="caution">
    <text evidence="2">The sequence shown here is derived from an EMBL/GenBank/DDBJ whole genome shotgun (WGS) entry which is preliminary data.</text>
</comment>
<dbReference type="Proteomes" id="UP000537326">
    <property type="component" value="Unassembled WGS sequence"/>
</dbReference>
<sequence length="71" mass="7467">MDTLVAAWWLALLITLATLPVGLWRTAAYRSGSIDHTPTMRTVAIVAMTLGLGALAAYVVLTGVLVVRAAT</sequence>
<feature type="transmembrane region" description="Helical" evidence="1">
    <location>
        <begin position="6"/>
        <end position="24"/>
    </location>
</feature>
<dbReference type="AlphaFoldDB" id="A0A7Z0C3Q0"/>
<organism evidence="2 3">
    <name type="scientific">Nocardioides marinus</name>
    <dbReference type="NCBI Taxonomy" id="374514"/>
    <lineage>
        <taxon>Bacteria</taxon>
        <taxon>Bacillati</taxon>
        <taxon>Actinomycetota</taxon>
        <taxon>Actinomycetes</taxon>
        <taxon>Propionibacteriales</taxon>
        <taxon>Nocardioidaceae</taxon>
        <taxon>Nocardioides</taxon>
    </lineage>
</organism>
<proteinExistence type="predicted"/>
<evidence type="ECO:0000313" key="2">
    <source>
        <dbReference type="EMBL" id="NYI12130.1"/>
    </source>
</evidence>